<comment type="caution">
    <text evidence="1">The sequence shown here is derived from an EMBL/GenBank/DDBJ whole genome shotgun (WGS) entry which is preliminary data.</text>
</comment>
<keyword evidence="2" id="KW-1185">Reference proteome</keyword>
<reference evidence="1 2" key="1">
    <citation type="submission" date="2021-01" db="EMBL/GenBank/DDBJ databases">
        <title>Sequencing the genomes of 1000 actinobacteria strains.</title>
        <authorList>
            <person name="Klenk H.-P."/>
        </authorList>
    </citation>
    <scope>NUCLEOTIDE SEQUENCE [LARGE SCALE GENOMIC DNA]</scope>
    <source>
        <strain evidence="1 2">DSM 13057</strain>
    </source>
</reference>
<gene>
    <name evidence="1" type="ORF">JOE66_002764</name>
</gene>
<proteinExistence type="predicted"/>
<evidence type="ECO:0000313" key="2">
    <source>
        <dbReference type="Proteomes" id="UP000776164"/>
    </source>
</evidence>
<name>A0ABS2L7Q5_9MICO</name>
<sequence>MTGVSERKIFNTTTKVGERVSERRHVGIKHLDDLVPHVVEIAGLVAGGAPA</sequence>
<protein>
    <submittedName>
        <fullName evidence="1">Uncharacterized protein</fullName>
    </submittedName>
</protein>
<accession>A0ABS2L7Q5</accession>
<dbReference type="Proteomes" id="UP000776164">
    <property type="component" value="Unassembled WGS sequence"/>
</dbReference>
<organism evidence="1 2">
    <name type="scientific">Subtercola frigoramans</name>
    <dbReference type="NCBI Taxonomy" id="120298"/>
    <lineage>
        <taxon>Bacteria</taxon>
        <taxon>Bacillati</taxon>
        <taxon>Actinomycetota</taxon>
        <taxon>Actinomycetes</taxon>
        <taxon>Micrococcales</taxon>
        <taxon>Microbacteriaceae</taxon>
        <taxon>Subtercola</taxon>
    </lineage>
</organism>
<evidence type="ECO:0000313" key="1">
    <source>
        <dbReference type="EMBL" id="MBM7473130.1"/>
    </source>
</evidence>
<dbReference type="RefSeq" id="WP_205110350.1">
    <property type="nucleotide sequence ID" value="NZ_BAAAHT010000010.1"/>
</dbReference>
<dbReference type="EMBL" id="JAFBBU010000001">
    <property type="protein sequence ID" value="MBM7473130.1"/>
    <property type="molecule type" value="Genomic_DNA"/>
</dbReference>